<dbReference type="InterPro" id="IPR022280">
    <property type="entry name" value="PRTRC_protein-B"/>
</dbReference>
<accession>H8H2R7</accession>
<dbReference type="Pfam" id="PF14460">
    <property type="entry name" value="Prok-E2_D"/>
    <property type="match status" value="1"/>
</dbReference>
<protein>
    <recommendedName>
        <fullName evidence="3">PRTRC system protein B</fullName>
    </recommendedName>
</protein>
<dbReference type="InterPro" id="IPR032787">
    <property type="entry name" value="Prok-E2_D"/>
</dbReference>
<evidence type="ECO:0000313" key="2">
    <source>
        <dbReference type="Proteomes" id="UP000007575"/>
    </source>
</evidence>
<keyword evidence="2" id="KW-1185">Reference proteome</keyword>
<reference evidence="1 2" key="1">
    <citation type="journal article" date="2012" name="PLoS ONE">
        <title>Genome sequence and transcriptome analysis of the radioresistant bacterium Deinococcus gobiensis: insights into the extreme environmental adaptations.</title>
        <authorList>
            <person name="Yuan M."/>
            <person name="Chen M."/>
            <person name="Zhang W."/>
            <person name="Lu W."/>
            <person name="Wang J."/>
            <person name="Yang M."/>
            <person name="Zhao P."/>
            <person name="Tang R."/>
            <person name="Li X."/>
            <person name="Hao Y."/>
            <person name="Zhou Z."/>
            <person name="Zhan Y."/>
            <person name="Yu H."/>
            <person name="Teng C."/>
            <person name="Yan Y."/>
            <person name="Ping S."/>
            <person name="Wang Y."/>
            <person name="Lin M."/>
        </authorList>
    </citation>
    <scope>NUCLEOTIDE SEQUENCE [LARGE SCALE GENOMIC DNA]</scope>
    <source>
        <strain evidence="2">DSM 21396 / JCM 16679 / CGMCC 1.7299 / I-0</strain>
        <plasmid evidence="1">P3</plasmid>
    </source>
</reference>
<dbReference type="EMBL" id="CP002194">
    <property type="protein sequence ID" value="AFD27814.1"/>
    <property type="molecule type" value="Genomic_DNA"/>
</dbReference>
<evidence type="ECO:0008006" key="3">
    <source>
        <dbReference type="Google" id="ProtNLM"/>
    </source>
</evidence>
<evidence type="ECO:0000313" key="1">
    <source>
        <dbReference type="EMBL" id="AFD27814.1"/>
    </source>
</evidence>
<dbReference type="Proteomes" id="UP000007575">
    <property type="component" value="Plasmid P3"/>
</dbReference>
<geneLocation type="plasmid" evidence="1 2">
    <name>P3</name>
</geneLocation>
<dbReference type="HOGENOM" id="CLU_085624_0_0_0"/>
<dbReference type="AlphaFoldDB" id="H8H2R7"/>
<dbReference type="RefSeq" id="WP_014682724.1">
    <property type="nucleotide sequence ID" value="NC_017771.1"/>
</dbReference>
<dbReference type="NCBIfam" id="TIGR03737">
    <property type="entry name" value="PRTRC_B"/>
    <property type="match status" value="1"/>
</dbReference>
<dbReference type="KEGG" id="dgo:DGo_PC0022"/>
<dbReference type="PATRIC" id="fig|745776.4.peg.3821"/>
<gene>
    <name evidence="1" type="ordered locus">DGo_PC0022</name>
</gene>
<sequence length="232" mass="25532">MDVHIADFNSVIARYALIVYTDPLGQSGCIMQHALSIHDGQPALAEGIPVTGAVIKNLMQLNAVKSLQFLPTHLVALGVNSMAWVEERTTRPLLFGGALDKAVAALDGRPLPQPRLLFVVKQGRFSVYALRGQERPTAETKLAFAPYYNIFSSHEICTGSMRKPAQMQPGDIPAWMESFFYSNFVKPADSNKRWAFSGTYRELWDAASAAGEFKDEWLVDTNLTLGQVIGGN</sequence>
<dbReference type="OrthoDB" id="67327at2"/>
<name>H8H2R7_DEIGI</name>
<proteinExistence type="predicted"/>
<keyword evidence="1" id="KW-0614">Plasmid</keyword>
<organism evidence="1 2">
    <name type="scientific">Deinococcus gobiensis (strain DSM 21396 / JCM 16679 / CGMCC 1.7299 / I-0)</name>
    <dbReference type="NCBI Taxonomy" id="745776"/>
    <lineage>
        <taxon>Bacteria</taxon>
        <taxon>Thermotogati</taxon>
        <taxon>Deinococcota</taxon>
        <taxon>Deinococci</taxon>
        <taxon>Deinococcales</taxon>
        <taxon>Deinococcaceae</taxon>
        <taxon>Deinococcus</taxon>
    </lineage>
</organism>